<keyword evidence="6" id="KW-1185">Reference proteome</keyword>
<dbReference type="Proteomes" id="UP000600946">
    <property type="component" value="Unassembled WGS sequence"/>
</dbReference>
<dbReference type="Pfam" id="PF01494">
    <property type="entry name" value="FAD_binding_3"/>
    <property type="match status" value="1"/>
</dbReference>
<protein>
    <submittedName>
        <fullName evidence="5">Pentachlorophenol monooxygenase</fullName>
    </submittedName>
</protein>
<sequence>MSPAALSLPYRTDVLIAGAGPAGLALAASLCGLGVDHVLIDRNAGIQPGSKAAAVQPRTLEYLDRIGVGAALVGRGRKGRGFCLHDRERVLLRACYDRLDTPHPYMLLASQQTTERVLVRRLEELGGSIHREHRLLGFTSDFPGVSAMVAGPDGVLRAVSARYLVGCDGVHSTVRDAAGIAFPGEALEQLFALADVRLESDAPEAASRDATFYLSEAGLLLMSPLSEGLHRLVAPVPPGTAAPDASAVERLLATRGPAGAPAGVDVVAASTYRTQERVAEQFRAGPVFLAGDAAHTHSPAGAQGMNTGIQDAGNLAWKLHAVLTGNASDALLDTYHGERWPVATQLVAFTSQFSRIAALADPAAGRRRNALLAAAAVTEGITDWLAATLAQLDIAYTSEPALGAPRPGTRVSPLAVPPDGLHWTLALPGAPRRGITASRRGALAVRYVRDLPTTLLVRPDGYLAASGVPGDPAAVIERLGQYLPQ</sequence>
<accession>A0ABQ3ARJ7</accession>
<evidence type="ECO:0000256" key="3">
    <source>
        <dbReference type="ARBA" id="ARBA00022827"/>
    </source>
</evidence>
<evidence type="ECO:0000259" key="4">
    <source>
        <dbReference type="Pfam" id="PF01494"/>
    </source>
</evidence>
<evidence type="ECO:0000256" key="1">
    <source>
        <dbReference type="ARBA" id="ARBA00001974"/>
    </source>
</evidence>
<dbReference type="InterPro" id="IPR036188">
    <property type="entry name" value="FAD/NAD-bd_sf"/>
</dbReference>
<proteinExistence type="predicted"/>
<dbReference type="InterPro" id="IPR050641">
    <property type="entry name" value="RIFMO-like"/>
</dbReference>
<dbReference type="PANTHER" id="PTHR43004:SF19">
    <property type="entry name" value="BINDING MONOOXYGENASE, PUTATIVE (JCVI)-RELATED"/>
    <property type="match status" value="1"/>
</dbReference>
<dbReference type="PANTHER" id="PTHR43004">
    <property type="entry name" value="TRK SYSTEM POTASSIUM UPTAKE PROTEIN"/>
    <property type="match status" value="1"/>
</dbReference>
<dbReference type="Gene3D" id="3.30.70.2450">
    <property type="match status" value="1"/>
</dbReference>
<dbReference type="Gene3D" id="3.50.50.60">
    <property type="entry name" value="FAD/NAD(P)-binding domain"/>
    <property type="match status" value="1"/>
</dbReference>
<keyword evidence="5" id="KW-0503">Monooxygenase</keyword>
<evidence type="ECO:0000313" key="5">
    <source>
        <dbReference type="EMBL" id="GGY61769.1"/>
    </source>
</evidence>
<keyword evidence="3" id="KW-0274">FAD</keyword>
<feature type="domain" description="FAD-binding" evidence="4">
    <location>
        <begin position="11"/>
        <end position="350"/>
    </location>
</feature>
<keyword evidence="2" id="KW-0285">Flavoprotein</keyword>
<organism evidence="5 6">
    <name type="scientific">Streptomyces xanthochromogenes</name>
    <dbReference type="NCBI Taxonomy" id="67384"/>
    <lineage>
        <taxon>Bacteria</taxon>
        <taxon>Bacillati</taxon>
        <taxon>Actinomycetota</taxon>
        <taxon>Actinomycetes</taxon>
        <taxon>Kitasatosporales</taxon>
        <taxon>Streptomycetaceae</taxon>
        <taxon>Streptomyces</taxon>
    </lineage>
</organism>
<dbReference type="EMBL" id="BMUU01000015">
    <property type="protein sequence ID" value="GGY61769.1"/>
    <property type="molecule type" value="Genomic_DNA"/>
</dbReference>
<dbReference type="PRINTS" id="PR00420">
    <property type="entry name" value="RNGMNOXGNASE"/>
</dbReference>
<dbReference type="GO" id="GO:0004497">
    <property type="term" value="F:monooxygenase activity"/>
    <property type="evidence" value="ECO:0007669"/>
    <property type="project" value="UniProtKB-KW"/>
</dbReference>
<keyword evidence="5" id="KW-0560">Oxidoreductase</keyword>
<comment type="caution">
    <text evidence="5">The sequence shown here is derived from an EMBL/GenBank/DDBJ whole genome shotgun (WGS) entry which is preliminary data.</text>
</comment>
<evidence type="ECO:0000313" key="6">
    <source>
        <dbReference type="Proteomes" id="UP000600946"/>
    </source>
</evidence>
<comment type="cofactor">
    <cofactor evidence="1">
        <name>FAD</name>
        <dbReference type="ChEBI" id="CHEBI:57692"/>
    </cofactor>
</comment>
<dbReference type="SUPFAM" id="SSF51905">
    <property type="entry name" value="FAD/NAD(P)-binding domain"/>
    <property type="match status" value="1"/>
</dbReference>
<reference evidence="6" key="1">
    <citation type="journal article" date="2019" name="Int. J. Syst. Evol. Microbiol.">
        <title>The Global Catalogue of Microorganisms (GCM) 10K type strain sequencing project: providing services to taxonomists for standard genome sequencing and annotation.</title>
        <authorList>
            <consortium name="The Broad Institute Genomics Platform"/>
            <consortium name="The Broad Institute Genome Sequencing Center for Infectious Disease"/>
            <person name="Wu L."/>
            <person name="Ma J."/>
        </authorList>
    </citation>
    <scope>NUCLEOTIDE SEQUENCE [LARGE SCALE GENOMIC DNA]</scope>
    <source>
        <strain evidence="6">JCM 4594</strain>
    </source>
</reference>
<evidence type="ECO:0000256" key="2">
    <source>
        <dbReference type="ARBA" id="ARBA00022630"/>
    </source>
</evidence>
<name>A0ABQ3ARJ7_9ACTN</name>
<gene>
    <name evidence="5" type="ORF">GCM10010326_65770</name>
</gene>
<dbReference type="InterPro" id="IPR002938">
    <property type="entry name" value="FAD-bd"/>
</dbReference>